<dbReference type="InterPro" id="IPR036291">
    <property type="entry name" value="NAD(P)-bd_dom_sf"/>
</dbReference>
<dbReference type="InterPro" id="IPR029036">
    <property type="entry name" value="P5CR_dimer"/>
</dbReference>
<dbReference type="STRING" id="797277.SAMN05216198_1477"/>
<dbReference type="Pfam" id="PF14748">
    <property type="entry name" value="P5CR_dimer"/>
    <property type="match status" value="1"/>
</dbReference>
<dbReference type="GO" id="GO:0004735">
    <property type="term" value="F:pyrroline-5-carboxylate reductase activity"/>
    <property type="evidence" value="ECO:0007669"/>
    <property type="project" value="InterPro"/>
</dbReference>
<evidence type="ECO:0000256" key="1">
    <source>
        <dbReference type="ARBA" id="ARBA00005525"/>
    </source>
</evidence>
<proteinExistence type="inferred from homology"/>
<dbReference type="RefSeq" id="WP_090272718.1">
    <property type="nucleotide sequence ID" value="NZ_LT629748.1"/>
</dbReference>
<dbReference type="Gene3D" id="3.40.50.720">
    <property type="entry name" value="NAD(P)-binding Rossmann-like Domain"/>
    <property type="match status" value="1"/>
</dbReference>
<evidence type="ECO:0000313" key="7">
    <source>
        <dbReference type="EMBL" id="SDS22559.1"/>
    </source>
</evidence>
<gene>
    <name evidence="7" type="ORF">SAMN05216198_1477</name>
</gene>
<dbReference type="GO" id="GO:0055129">
    <property type="term" value="P:L-proline biosynthetic process"/>
    <property type="evidence" value="ECO:0007669"/>
    <property type="project" value="TreeGrafter"/>
</dbReference>
<evidence type="ECO:0000259" key="6">
    <source>
        <dbReference type="Pfam" id="PF14748"/>
    </source>
</evidence>
<dbReference type="AlphaFoldDB" id="A0A1H1QI26"/>
<dbReference type="SUPFAM" id="SSF48179">
    <property type="entry name" value="6-phosphogluconate dehydrogenase C-terminal domain-like"/>
    <property type="match status" value="1"/>
</dbReference>
<evidence type="ECO:0000256" key="2">
    <source>
        <dbReference type="ARBA" id="ARBA00022857"/>
    </source>
</evidence>
<accession>A0A1H1QI26</accession>
<dbReference type="OrthoDB" id="8418678at2"/>
<dbReference type="InterPro" id="IPR000304">
    <property type="entry name" value="Pyrroline-COOH_reductase"/>
</dbReference>
<dbReference type="InterPro" id="IPR008927">
    <property type="entry name" value="6-PGluconate_DH-like_C_sf"/>
</dbReference>
<feature type="binding site" evidence="4">
    <location>
        <position position="54"/>
    </location>
    <ligand>
        <name>NADPH</name>
        <dbReference type="ChEBI" id="CHEBI:57783"/>
    </ligand>
</feature>
<dbReference type="PANTHER" id="PTHR11645">
    <property type="entry name" value="PYRROLINE-5-CARBOXYLATE REDUCTASE"/>
    <property type="match status" value="1"/>
</dbReference>
<dbReference type="Proteomes" id="UP000243426">
    <property type="component" value="Chromosome I"/>
</dbReference>
<dbReference type="SUPFAM" id="SSF51735">
    <property type="entry name" value="NAD(P)-binding Rossmann-fold domains"/>
    <property type="match status" value="1"/>
</dbReference>
<name>A0A1H1QI26_9GAMM</name>
<evidence type="ECO:0000313" key="8">
    <source>
        <dbReference type="Proteomes" id="UP000243426"/>
    </source>
</evidence>
<dbReference type="Pfam" id="PF03807">
    <property type="entry name" value="F420_oxidored"/>
    <property type="match status" value="1"/>
</dbReference>
<evidence type="ECO:0000259" key="5">
    <source>
        <dbReference type="Pfam" id="PF03807"/>
    </source>
</evidence>
<evidence type="ECO:0000256" key="3">
    <source>
        <dbReference type="ARBA" id="ARBA00023002"/>
    </source>
</evidence>
<dbReference type="PIRSF" id="PIRSF000193">
    <property type="entry name" value="Pyrrol-5-carb_rd"/>
    <property type="match status" value="1"/>
</dbReference>
<organism evidence="7 8">
    <name type="scientific">Halopseudomonas litoralis</name>
    <dbReference type="NCBI Taxonomy" id="797277"/>
    <lineage>
        <taxon>Bacteria</taxon>
        <taxon>Pseudomonadati</taxon>
        <taxon>Pseudomonadota</taxon>
        <taxon>Gammaproteobacteria</taxon>
        <taxon>Pseudomonadales</taxon>
        <taxon>Pseudomonadaceae</taxon>
        <taxon>Halopseudomonas</taxon>
    </lineage>
</organism>
<dbReference type="InterPro" id="IPR028939">
    <property type="entry name" value="P5C_Rdtase_cat_N"/>
</dbReference>
<feature type="binding site" evidence="4">
    <location>
        <begin position="7"/>
        <end position="12"/>
    </location>
    <ligand>
        <name>NADP(+)</name>
        <dbReference type="ChEBI" id="CHEBI:58349"/>
    </ligand>
</feature>
<comment type="similarity">
    <text evidence="1">Belongs to the pyrroline-5-carboxylate reductase family.</text>
</comment>
<dbReference type="PANTHER" id="PTHR11645:SF0">
    <property type="entry name" value="PYRROLINE-5-CARBOXYLATE REDUCTASE 3"/>
    <property type="match status" value="1"/>
</dbReference>
<feature type="domain" description="Pyrroline-5-carboxylate reductase dimerisation" evidence="6">
    <location>
        <begin position="151"/>
        <end position="246"/>
    </location>
</feature>
<keyword evidence="2 4" id="KW-0521">NADP</keyword>
<evidence type="ECO:0000256" key="4">
    <source>
        <dbReference type="PIRSR" id="PIRSR000193-1"/>
    </source>
</evidence>
<dbReference type="Gene3D" id="1.10.3730.10">
    <property type="entry name" value="ProC C-terminal domain-like"/>
    <property type="match status" value="1"/>
</dbReference>
<sequence length="261" mass="28249">MKSIGVLGVGDLTEKVLRGLRRGGFSAPIYLSPRNALKAEALAKEFQCEVLDSNQAVADAADILFLGVRPESLESLARSVNIRPEHQLVSFIAGASHQEIRRLFGTANTTRSMLSYAVETNHGTVVLNPPNSDIESLLSPLGIVVPLQREEQFELATVAACVNGWFYFLLHDLHAWITEKGIDSDQSRQLILGSLGDCVAYSRLHHDKTFSELGNSISTPGTYTAQGLEVLGHHQANAAWKAACEVVLEALSAQSSEGAKK</sequence>
<keyword evidence="3" id="KW-0560">Oxidoreductase</keyword>
<dbReference type="EMBL" id="LT629748">
    <property type="protein sequence ID" value="SDS22559.1"/>
    <property type="molecule type" value="Genomic_DNA"/>
</dbReference>
<keyword evidence="8" id="KW-1185">Reference proteome</keyword>
<feature type="domain" description="Pyrroline-5-carboxylate reductase catalytic N-terminal" evidence="5">
    <location>
        <begin position="4"/>
        <end position="94"/>
    </location>
</feature>
<reference evidence="8" key="1">
    <citation type="submission" date="2016-10" db="EMBL/GenBank/DDBJ databases">
        <authorList>
            <person name="Varghese N."/>
            <person name="Submissions S."/>
        </authorList>
    </citation>
    <scope>NUCLEOTIDE SEQUENCE [LARGE SCALE GENOMIC DNA]</scope>
    <source>
        <strain evidence="8">2SM5</strain>
    </source>
</reference>
<protein>
    <submittedName>
        <fullName evidence="7">Pyrroline-5-carboxylate reductase</fullName>
    </submittedName>
</protein>